<keyword evidence="1" id="KW-0732">Signal</keyword>
<evidence type="ECO:0000313" key="2">
    <source>
        <dbReference type="EMBL" id="CAG5071587.1"/>
    </source>
</evidence>
<keyword evidence="3" id="KW-1185">Reference proteome</keyword>
<dbReference type="EMBL" id="CAJRAU010000005">
    <property type="protein sequence ID" value="CAG5071587.1"/>
    <property type="molecule type" value="Genomic_DNA"/>
</dbReference>
<comment type="caution">
    <text evidence="2">The sequence shown here is derived from an EMBL/GenBank/DDBJ whole genome shotgun (WGS) entry which is preliminary data.</text>
</comment>
<feature type="chain" id="PRO_5046019274" description="DUF642 domain-containing protein" evidence="1">
    <location>
        <begin position="25"/>
        <end position="261"/>
    </location>
</feature>
<reference evidence="2 3" key="1">
    <citation type="submission" date="2021-04" db="EMBL/GenBank/DDBJ databases">
        <authorList>
            <person name="Rodrigo-Torres L."/>
            <person name="Arahal R. D."/>
            <person name="Lucena T."/>
        </authorList>
    </citation>
    <scope>NUCLEOTIDE SEQUENCE [LARGE SCALE GENOMIC DNA]</scope>
    <source>
        <strain evidence="2 3">CECT 9623</strain>
    </source>
</reference>
<evidence type="ECO:0000256" key="1">
    <source>
        <dbReference type="SAM" id="SignalP"/>
    </source>
</evidence>
<gene>
    <name evidence="2" type="ORF">DYBT9623_03584</name>
</gene>
<evidence type="ECO:0008006" key="4">
    <source>
        <dbReference type="Google" id="ProtNLM"/>
    </source>
</evidence>
<organism evidence="2 3">
    <name type="scientific">Dyadobacter linearis</name>
    <dbReference type="NCBI Taxonomy" id="2823330"/>
    <lineage>
        <taxon>Bacteria</taxon>
        <taxon>Pseudomonadati</taxon>
        <taxon>Bacteroidota</taxon>
        <taxon>Cytophagia</taxon>
        <taxon>Cytophagales</taxon>
        <taxon>Spirosomataceae</taxon>
        <taxon>Dyadobacter</taxon>
    </lineage>
</organism>
<sequence length="261" mass="28196">MKVTKRFPLALGLAGALLFSSCSKEDVMTPQPEAGSVNEHSGAKTNAGELAALPAFANTISGNLGYEKLPIDWAKLDGPLTDPSIPVGLSSRTSVWGLENWSALINPKWVKPLPPVPGNPTANSMVTVTSYAQNPEQTKERSGVFTTLNNLKPGTTYTVTFYVASTTVTGLGSNQATSICAKYAEIKMFNVDNGSSTNAVYFYGKEATWLKKTITFKAKANSAKFVFSGLTQLGNRYSYIHLFVDRNSLKEMHVTPQMVVL</sequence>
<name>A0ABM8UTD7_9BACT</name>
<feature type="signal peptide" evidence="1">
    <location>
        <begin position="1"/>
        <end position="24"/>
    </location>
</feature>
<dbReference type="Gene3D" id="2.60.120.260">
    <property type="entry name" value="Galactose-binding domain-like"/>
    <property type="match status" value="1"/>
</dbReference>
<accession>A0ABM8UTD7</accession>
<dbReference type="Proteomes" id="UP000679725">
    <property type="component" value="Unassembled WGS sequence"/>
</dbReference>
<protein>
    <recommendedName>
        <fullName evidence="4">DUF642 domain-containing protein</fullName>
    </recommendedName>
</protein>
<dbReference type="PROSITE" id="PS51257">
    <property type="entry name" value="PROKAR_LIPOPROTEIN"/>
    <property type="match status" value="1"/>
</dbReference>
<evidence type="ECO:0000313" key="3">
    <source>
        <dbReference type="Proteomes" id="UP000679725"/>
    </source>
</evidence>
<proteinExistence type="predicted"/>